<dbReference type="RefSeq" id="WP_146915424.1">
    <property type="nucleotide sequence ID" value="NZ_CP042430.1"/>
</dbReference>
<dbReference type="InterPro" id="IPR013537">
    <property type="entry name" value="AcCoA_COase_cen"/>
</dbReference>
<gene>
    <name evidence="16" type="ORF">FSW04_01240</name>
</gene>
<reference evidence="16 17" key="1">
    <citation type="journal article" date="2018" name="J. Microbiol.">
        <title>Baekduia soli gen. nov., sp. nov., a novel bacterium isolated from the soil of Baekdu Mountain and proposal of a novel family name, Baekduiaceae fam. nov.</title>
        <authorList>
            <person name="An D.S."/>
            <person name="Siddiqi M.Z."/>
            <person name="Kim K.H."/>
            <person name="Yu H.S."/>
            <person name="Im W.T."/>
        </authorList>
    </citation>
    <scope>NUCLEOTIDE SEQUENCE [LARGE SCALE GENOMIC DNA]</scope>
    <source>
        <strain evidence="16 17">BR7-21</strain>
    </source>
</reference>
<dbReference type="GO" id="GO:0046872">
    <property type="term" value="F:metal ion binding"/>
    <property type="evidence" value="ECO:0007669"/>
    <property type="project" value="InterPro"/>
</dbReference>
<dbReference type="CDD" id="cd06850">
    <property type="entry name" value="biotinyl_domain"/>
    <property type="match status" value="1"/>
</dbReference>
<keyword evidence="3" id="KW-0444">Lipid biosynthesis</keyword>
<keyword evidence="10" id="KW-0092">Biotin</keyword>
<dbReference type="PROSITE" id="PS50975">
    <property type="entry name" value="ATP_GRASP"/>
    <property type="match status" value="1"/>
</dbReference>
<dbReference type="Pfam" id="PF00289">
    <property type="entry name" value="Biotin_carb_N"/>
    <property type="match status" value="1"/>
</dbReference>
<evidence type="ECO:0000256" key="8">
    <source>
        <dbReference type="ARBA" id="ARBA00023098"/>
    </source>
</evidence>
<keyword evidence="8" id="KW-0443">Lipid metabolism</keyword>
<dbReference type="SUPFAM" id="SSF51246">
    <property type="entry name" value="Rudiment single hybrid motif"/>
    <property type="match status" value="1"/>
</dbReference>
<keyword evidence="4" id="KW-0436">Ligase</keyword>
<keyword evidence="5 11" id="KW-0547">Nucleotide-binding</keyword>
<dbReference type="GO" id="GO:0004075">
    <property type="term" value="F:biotin carboxylase activity"/>
    <property type="evidence" value="ECO:0007669"/>
    <property type="project" value="UniProtKB-EC"/>
</dbReference>
<dbReference type="SUPFAM" id="SSF52096">
    <property type="entry name" value="ClpP/crotonase"/>
    <property type="match status" value="2"/>
</dbReference>
<evidence type="ECO:0000256" key="2">
    <source>
        <dbReference type="ARBA" id="ARBA00013263"/>
    </source>
</evidence>
<dbReference type="Gene3D" id="3.90.226.10">
    <property type="entry name" value="2-enoyl-CoA Hydratase, Chain A, domain 1"/>
    <property type="match status" value="2"/>
</dbReference>
<keyword evidence="7 11" id="KW-0067">ATP-binding</keyword>
<dbReference type="InterPro" id="IPR034733">
    <property type="entry name" value="AcCoA_carboxyl_beta"/>
</dbReference>
<evidence type="ECO:0000313" key="17">
    <source>
        <dbReference type="Proteomes" id="UP000321805"/>
    </source>
</evidence>
<dbReference type="FunFam" id="3.30.1490.20:FF:000003">
    <property type="entry name" value="acetyl-CoA carboxylase isoform X1"/>
    <property type="match status" value="1"/>
</dbReference>
<dbReference type="InterPro" id="IPR000089">
    <property type="entry name" value="Biotin_lipoyl"/>
</dbReference>
<dbReference type="PANTHER" id="PTHR18866">
    <property type="entry name" value="CARBOXYLASE:PYRUVATE/ACETYL-COA/PROPIONYL-COA CARBOXYLASE"/>
    <property type="match status" value="1"/>
</dbReference>
<evidence type="ECO:0000259" key="14">
    <source>
        <dbReference type="PROSITE" id="PS50979"/>
    </source>
</evidence>
<dbReference type="InterPro" id="IPR011763">
    <property type="entry name" value="COA_CT_C"/>
</dbReference>
<dbReference type="PANTHER" id="PTHR18866:SF33">
    <property type="entry name" value="METHYLCROTONOYL-COA CARBOXYLASE SUBUNIT ALPHA, MITOCHONDRIAL-RELATED"/>
    <property type="match status" value="1"/>
</dbReference>
<dbReference type="Gene3D" id="2.40.50.100">
    <property type="match status" value="1"/>
</dbReference>
<dbReference type="PROSITE" id="PS50979">
    <property type="entry name" value="BC"/>
    <property type="match status" value="1"/>
</dbReference>
<evidence type="ECO:0000256" key="1">
    <source>
        <dbReference type="ARBA" id="ARBA00001953"/>
    </source>
</evidence>
<evidence type="ECO:0000256" key="11">
    <source>
        <dbReference type="PROSITE-ProRule" id="PRU00409"/>
    </source>
</evidence>
<dbReference type="InterPro" id="IPR011053">
    <property type="entry name" value="Single_hybrid_motif"/>
</dbReference>
<dbReference type="InterPro" id="IPR050856">
    <property type="entry name" value="Biotin_carboxylase_complex"/>
</dbReference>
<evidence type="ECO:0000259" key="12">
    <source>
        <dbReference type="PROSITE" id="PS50968"/>
    </source>
</evidence>
<dbReference type="PROSITE" id="PS00866">
    <property type="entry name" value="CPSASE_1"/>
    <property type="match status" value="1"/>
</dbReference>
<dbReference type="Pfam" id="PF02785">
    <property type="entry name" value="Biotin_carb_C"/>
    <property type="match status" value="1"/>
</dbReference>
<sequence>MPDFSRIAIVNRGEAAVRLIRAVREVAHERGGGLCTIALHTEAERHALFVREADEAVLIGGPAPYLDHAVLERALRAGGADAAWVGWGFVAEDPVFADLCERIGVVFIGPPGDVMRRLGDKIGAKRFAEEVGVPVAAWSRGPVDTLDEALVHARTIGYPLMLKATAGGGGRGIRVAAAEAELADAFERARAEALRSFGDATIFMERLVTGARHIEVQVIADHHGAVWAAGVRDCTVQRRNQKVLEESCSPVLSGEQEQELRAAAARLAAAAGYRNAGTVEFLYQPEERLFAFLEVNTRLQVEHPVTELVTGLDLVKLQLHVAAGGRLEGEPPAVSGHAIEARLNAEDPERGFAPAPGTIALLRLPSGPGVRVDAGVAEGDVIAPEFDSMIAKVIGWGRNREEARARLHRALLETTVIVRGGTTNRAFLLDILDRPEVVGSTADTGWLDRLVAAEGHLLDRHADIALLSAAIDIHDAEEALERGVFFAAAGRGRPQARHEIGRSIELRHRRQGYRITVAQVGPQRYRLEVDGAAVQVESESLRPFHRRLTIDGHVYRVDSAIDGPEHLVEVEGVAHRVSRDDGGIVRAPAPALVVAISVAPGDHVDAGTPVAVLEAMKMEMTIQATHTGLVRDVLVAGNAHVEAGAPLVRIEPHDDSETATAAATTRVTFGVAQAGGPAGDPAGPDVRGVVHEHLAAARSLIMGYDVTLVEARRLVAAFERTRDALPADDPDLLHAELETLEIFAELAELSRNWPAAEADELGDGDGDATRSPREHFRTYLRSLDAERERLPETFRARLARALARYGVHGTERTPELEEAVYRIFLAHKRTTPQLPAVRALLDRRLQQADALPEGLRDEFRATLDRLIVAAQVRHPAIGELARSVRFRLFDQPLIQQGHQHVLSEARRRLAHLDAHPDAPDRAAHVEALVQSPHPLISLLSGRNGVGHAPDPLLEILARRYYRVHPLDDVRPCTEQGRPFVTGRYAYEGRDVHLITTMAQASELAGAAEGAARLAAASGAGDCVVDFYVAWGDPPRDLDAMGGELAGAIALARMPETVRRVAVSVSARGGAEVHHFTFHPSSDGVSEERVLRGLHPMIARRLQLWRLSNFDVRRVPTVDEIHVLQCVARDNPRDERLVALAEIRNITPVRDAAGRLTALPEPERVLGACLDGIRRVQAQRPQNRRLAANRVFLYIWPAIDVPLDELLEVTRSLAPRTAGLGLEAVSIEAVIPSGVDGELRRMALTFSYQPGTGVTLSVSEPPTEPMLSVDAYTQKVLQAQRRGTVYPYEAVPLLTRAGGTFTEHDLDADGRLVPVRRAPGGNTAGIVVGLVRTITDRHPEGMVRVAVLGDSTKALGAIAEPEAKRILGAIDLAAELQVPVEWLAVSAGAKISMESGTENMDWVSRVLRRLITFTQAGGEVNLIVAGINVGAQPYWNAEATMLQHTRGILIMTPEGAMVLTGKQALDFSGGVSAEDNFGIGGYDRIMGPNGQAQYWAPDLAAAVDVLFAHYDHAYVPSGERFPRSAPTTDPRERDICDSPHRTVDGGFRTVGEIFSPETNPDRKKPFDIRTVMRAVADQDHSPLERWATMAAAQTAVVLDAHLGGHPVTMIGIESRALARGGFPPADGPDQWTAGTLFPRSSKKVARAINAASGNRPVVVLANLSGFDGSPESLRELQLEYGAEIGRAVVNFDGPIVFCVISRYHGGAFVVFSGTLNDEMTVLAVEGSYASVIGGAPAAAAVFAAEIGRRTDADPRVVDAQTRLDRSEPEEGARLRAELAEIRSAVRSEKLGEVADEFDGVHSIQRAQQVGSIDEIVPAARLRPRIIEAVEAGMLRAQRRCEA</sequence>
<dbReference type="Proteomes" id="UP000321805">
    <property type="component" value="Chromosome"/>
</dbReference>
<feature type="domain" description="ATP-grasp" evidence="13">
    <location>
        <begin position="125"/>
        <end position="323"/>
    </location>
</feature>
<dbReference type="InterPro" id="IPR005479">
    <property type="entry name" value="CPAse_ATP-bd"/>
</dbReference>
<dbReference type="OrthoDB" id="5166719at2"/>
<feature type="domain" description="CoA carboxyltransferase C-terminal" evidence="15">
    <location>
        <begin position="1551"/>
        <end position="1835"/>
    </location>
</feature>
<dbReference type="PROSITE" id="PS50989">
    <property type="entry name" value="COA_CT_CTER"/>
    <property type="match status" value="1"/>
</dbReference>
<dbReference type="EC" id="6.3.4.14" evidence="2"/>
<dbReference type="GO" id="GO:0006633">
    <property type="term" value="P:fatty acid biosynthetic process"/>
    <property type="evidence" value="ECO:0007669"/>
    <property type="project" value="UniProtKB-KW"/>
</dbReference>
<dbReference type="Pfam" id="PF00364">
    <property type="entry name" value="Biotin_lipoyl"/>
    <property type="match status" value="1"/>
</dbReference>
<organism evidence="16 17">
    <name type="scientific">Baekduia soli</name>
    <dbReference type="NCBI Taxonomy" id="496014"/>
    <lineage>
        <taxon>Bacteria</taxon>
        <taxon>Bacillati</taxon>
        <taxon>Actinomycetota</taxon>
        <taxon>Thermoleophilia</taxon>
        <taxon>Solirubrobacterales</taxon>
        <taxon>Baekduiaceae</taxon>
        <taxon>Baekduia</taxon>
    </lineage>
</organism>
<dbReference type="PROSITE" id="PS50968">
    <property type="entry name" value="BIOTINYL_LIPOYL"/>
    <property type="match status" value="1"/>
</dbReference>
<feature type="domain" description="Biotin carboxylation" evidence="14">
    <location>
        <begin position="3"/>
        <end position="452"/>
    </location>
</feature>
<evidence type="ECO:0000256" key="5">
    <source>
        <dbReference type="ARBA" id="ARBA00022741"/>
    </source>
</evidence>
<evidence type="ECO:0000256" key="9">
    <source>
        <dbReference type="ARBA" id="ARBA00023160"/>
    </source>
</evidence>
<evidence type="ECO:0000259" key="15">
    <source>
        <dbReference type="PROSITE" id="PS50989"/>
    </source>
</evidence>
<dbReference type="PROSITE" id="PS00867">
    <property type="entry name" value="CPSASE_2"/>
    <property type="match status" value="1"/>
</dbReference>
<evidence type="ECO:0000313" key="16">
    <source>
        <dbReference type="EMBL" id="QEC46335.1"/>
    </source>
</evidence>
<evidence type="ECO:0000256" key="3">
    <source>
        <dbReference type="ARBA" id="ARBA00022516"/>
    </source>
</evidence>
<dbReference type="InterPro" id="IPR005482">
    <property type="entry name" value="Biotin_COase_C"/>
</dbReference>
<dbReference type="SUPFAM" id="SSF52440">
    <property type="entry name" value="PreATP-grasp domain"/>
    <property type="match status" value="1"/>
</dbReference>
<comment type="cofactor">
    <cofactor evidence="1">
        <name>biotin</name>
        <dbReference type="ChEBI" id="CHEBI:57586"/>
    </cofactor>
</comment>
<dbReference type="InterPro" id="IPR011054">
    <property type="entry name" value="Rudment_hybrid_motif"/>
</dbReference>
<evidence type="ECO:0000256" key="10">
    <source>
        <dbReference type="ARBA" id="ARBA00023267"/>
    </source>
</evidence>
<name>A0A5B8U050_9ACTN</name>
<evidence type="ECO:0000256" key="7">
    <source>
        <dbReference type="ARBA" id="ARBA00022840"/>
    </source>
</evidence>
<dbReference type="InterPro" id="IPR011764">
    <property type="entry name" value="Biotin_carboxylation_dom"/>
</dbReference>
<dbReference type="PROSITE" id="PS00188">
    <property type="entry name" value="BIOTIN"/>
    <property type="match status" value="1"/>
</dbReference>
<dbReference type="InterPro" id="IPR029045">
    <property type="entry name" value="ClpP/crotonase-like_dom_sf"/>
</dbReference>
<keyword evidence="6" id="KW-0276">Fatty acid metabolism</keyword>
<dbReference type="Pfam" id="PF08326">
    <property type="entry name" value="ACC_central"/>
    <property type="match status" value="1"/>
</dbReference>
<dbReference type="InterPro" id="IPR016185">
    <property type="entry name" value="PreATP-grasp_dom_sf"/>
</dbReference>
<dbReference type="InterPro" id="IPR011761">
    <property type="entry name" value="ATP-grasp"/>
</dbReference>
<dbReference type="GO" id="GO:0003989">
    <property type="term" value="F:acetyl-CoA carboxylase activity"/>
    <property type="evidence" value="ECO:0007669"/>
    <property type="project" value="InterPro"/>
</dbReference>
<dbReference type="SUPFAM" id="SSF51230">
    <property type="entry name" value="Single hybrid motif"/>
    <property type="match status" value="1"/>
</dbReference>
<dbReference type="Pfam" id="PF02786">
    <property type="entry name" value="CPSase_L_D2"/>
    <property type="match status" value="1"/>
</dbReference>
<dbReference type="InterPro" id="IPR005481">
    <property type="entry name" value="BC-like_N"/>
</dbReference>
<protein>
    <recommendedName>
        <fullName evidence="2">biotin carboxylase</fullName>
        <ecNumber evidence="2">6.3.4.14</ecNumber>
    </recommendedName>
</protein>
<evidence type="ECO:0000256" key="6">
    <source>
        <dbReference type="ARBA" id="ARBA00022832"/>
    </source>
</evidence>
<dbReference type="EMBL" id="CP042430">
    <property type="protein sequence ID" value="QEC46335.1"/>
    <property type="molecule type" value="Genomic_DNA"/>
</dbReference>
<proteinExistence type="predicted"/>
<dbReference type="KEGG" id="bsol:FSW04_01240"/>
<dbReference type="SUPFAM" id="SSF56059">
    <property type="entry name" value="Glutathione synthetase ATP-binding domain-like"/>
    <property type="match status" value="1"/>
</dbReference>
<dbReference type="SMART" id="SM00878">
    <property type="entry name" value="Biotin_carb_C"/>
    <property type="match status" value="1"/>
</dbReference>
<accession>A0A5B8U050</accession>
<evidence type="ECO:0000256" key="4">
    <source>
        <dbReference type="ARBA" id="ARBA00022598"/>
    </source>
</evidence>
<evidence type="ECO:0000259" key="13">
    <source>
        <dbReference type="PROSITE" id="PS50975"/>
    </source>
</evidence>
<dbReference type="Gene3D" id="3.30.470.20">
    <property type="entry name" value="ATP-grasp fold, B domain"/>
    <property type="match status" value="1"/>
</dbReference>
<dbReference type="Pfam" id="PF01039">
    <property type="entry name" value="Carboxyl_trans"/>
    <property type="match status" value="1"/>
</dbReference>
<dbReference type="InterPro" id="IPR001882">
    <property type="entry name" value="Biotin_BS"/>
</dbReference>
<dbReference type="GO" id="GO:0005524">
    <property type="term" value="F:ATP binding"/>
    <property type="evidence" value="ECO:0007669"/>
    <property type="project" value="UniProtKB-UniRule"/>
</dbReference>
<keyword evidence="17" id="KW-1185">Reference proteome</keyword>
<feature type="domain" description="Lipoyl-binding" evidence="12">
    <location>
        <begin position="568"/>
        <end position="651"/>
    </location>
</feature>
<keyword evidence="9" id="KW-0275">Fatty acid biosynthesis</keyword>